<organism evidence="2 3">
    <name type="scientific">Diplocarpon rosae</name>
    <dbReference type="NCBI Taxonomy" id="946125"/>
    <lineage>
        <taxon>Eukaryota</taxon>
        <taxon>Fungi</taxon>
        <taxon>Dikarya</taxon>
        <taxon>Ascomycota</taxon>
        <taxon>Pezizomycotina</taxon>
        <taxon>Leotiomycetes</taxon>
        <taxon>Helotiales</taxon>
        <taxon>Drepanopezizaceae</taxon>
        <taxon>Diplocarpon</taxon>
    </lineage>
</organism>
<dbReference type="AlphaFoldDB" id="A0AAD9WDZ0"/>
<feature type="compositionally biased region" description="Polar residues" evidence="1">
    <location>
        <begin position="49"/>
        <end position="61"/>
    </location>
</feature>
<evidence type="ECO:0000313" key="3">
    <source>
        <dbReference type="Proteomes" id="UP001285354"/>
    </source>
</evidence>
<evidence type="ECO:0000256" key="1">
    <source>
        <dbReference type="SAM" id="MobiDB-lite"/>
    </source>
</evidence>
<feature type="compositionally biased region" description="Polar residues" evidence="1">
    <location>
        <begin position="457"/>
        <end position="471"/>
    </location>
</feature>
<feature type="compositionally biased region" description="Low complexity" evidence="1">
    <location>
        <begin position="157"/>
        <end position="172"/>
    </location>
</feature>
<reference evidence="2" key="1">
    <citation type="submission" date="2023-06" db="EMBL/GenBank/DDBJ databases">
        <title>Draft genome of Marssonina rosae.</title>
        <authorList>
            <person name="Cheng Q."/>
        </authorList>
    </citation>
    <scope>NUCLEOTIDE SEQUENCE</scope>
    <source>
        <strain evidence="2">R4</strain>
    </source>
</reference>
<name>A0AAD9WDZ0_9HELO</name>
<protein>
    <submittedName>
        <fullName evidence="2">Uncharacterized protein</fullName>
    </submittedName>
</protein>
<feature type="compositionally biased region" description="Low complexity" evidence="1">
    <location>
        <begin position="230"/>
        <end position="242"/>
    </location>
</feature>
<evidence type="ECO:0000313" key="2">
    <source>
        <dbReference type="EMBL" id="KAK2628142.1"/>
    </source>
</evidence>
<feature type="region of interest" description="Disordered" evidence="1">
    <location>
        <begin position="1"/>
        <end position="317"/>
    </location>
</feature>
<gene>
    <name evidence="2" type="ORF">QTJ16_002788</name>
</gene>
<accession>A0AAD9WDZ0</accession>
<dbReference type="EMBL" id="JAUBYV010000003">
    <property type="protein sequence ID" value="KAK2628142.1"/>
    <property type="molecule type" value="Genomic_DNA"/>
</dbReference>
<proteinExistence type="predicted"/>
<feature type="region of interest" description="Disordered" evidence="1">
    <location>
        <begin position="358"/>
        <end position="506"/>
    </location>
</feature>
<sequence>MGSGSPTLRPRPFSFQPEELMNLGREMEVPTSSGQAAPRFAANSESKELSQIPNQNPQRSQIWGDEPRAWSTANDIPPYPPRTVGREVGSDLDPVRYGPPRSPTQRPQSPGLQRPSSPTPPMTTSSYKIFQLTGFDPRFERAFPIEHQQIPTPPQSPVRRVSSSSSGSVYSQAEVGFQPDQARPHRYSSSSIAQAASDEEEQPASSTDNISEPGFRSSDASREFAKNRVAAAQAGATQSALAPEQEEPRRPTFPAGVSTHSTEVLALPEILAQENPHYSSGGKGAAGGVHEYSHPLKETGTTPHAPRSPNPLALPLKSSLKTRGNERMNTPGMAVASPKKASFFRSARDSLEWGIYDLSTKGDPSDGKPSTTPVSPMFTMESDHMTLSPPLGSFPSPKTTKRIFGSGRHPLKSPFPFSKSHSEAAGFGRSMAPAAAGDEEAAEIVPSPSTPRGFTRRLSNTVKQLSPTSPTRKNKTPPLSSEKAVLANGERRAAGPATPTTPKNGFMESVVGKVKKSVVGVSKEEKRRESLRERIVVVGITDQSPGMLPPL</sequence>
<dbReference type="Proteomes" id="UP001285354">
    <property type="component" value="Unassembled WGS sequence"/>
</dbReference>
<keyword evidence="3" id="KW-1185">Reference proteome</keyword>
<comment type="caution">
    <text evidence="2">The sequence shown here is derived from an EMBL/GenBank/DDBJ whole genome shotgun (WGS) entry which is preliminary data.</text>
</comment>